<protein>
    <recommendedName>
        <fullName evidence="3 11">MICOS complex subunit MIC60</fullName>
    </recommendedName>
    <alternativeName>
        <fullName evidence="11">Mitofilin</fullName>
    </alternativeName>
</protein>
<keyword evidence="15" id="KW-1185">Reference proteome</keyword>
<feature type="transmembrane region" description="Helical" evidence="11">
    <location>
        <begin position="43"/>
        <end position="65"/>
    </location>
</feature>
<name>A0A0C3SEH6_PHLG1</name>
<proteinExistence type="inferred from homology"/>
<feature type="compositionally biased region" description="Low complexity" evidence="13">
    <location>
        <begin position="199"/>
        <end position="228"/>
    </location>
</feature>
<evidence type="ECO:0000256" key="4">
    <source>
        <dbReference type="ARBA" id="ARBA00022692"/>
    </source>
</evidence>
<dbReference type="STRING" id="745531.A0A0C3SEH6"/>
<evidence type="ECO:0000313" key="15">
    <source>
        <dbReference type="Proteomes" id="UP000053257"/>
    </source>
</evidence>
<comment type="subcellular location">
    <subcellularLocation>
        <location evidence="1 11">Mitochondrion inner membrane</location>
        <topology evidence="1 11">Single-pass membrane protein</topology>
    </subcellularLocation>
</comment>
<dbReference type="AlphaFoldDB" id="A0A0C3SEH6"/>
<evidence type="ECO:0000256" key="12">
    <source>
        <dbReference type="SAM" id="Coils"/>
    </source>
</evidence>
<dbReference type="Pfam" id="PF09731">
    <property type="entry name" value="Mitofilin"/>
    <property type="match status" value="1"/>
</dbReference>
<comment type="subunit">
    <text evidence="11">Component of the mitochondrial contact site and cristae organizing system (MICOS) complex.</text>
</comment>
<gene>
    <name evidence="14" type="ORF">PHLGIDRAFT_101187</name>
</gene>
<evidence type="ECO:0000256" key="6">
    <source>
        <dbReference type="ARBA" id="ARBA00022989"/>
    </source>
</evidence>
<evidence type="ECO:0000256" key="3">
    <source>
        <dbReference type="ARBA" id="ARBA00018116"/>
    </source>
</evidence>
<evidence type="ECO:0000313" key="14">
    <source>
        <dbReference type="EMBL" id="KIP10515.1"/>
    </source>
</evidence>
<evidence type="ECO:0000256" key="11">
    <source>
        <dbReference type="RuleBase" id="RU363000"/>
    </source>
</evidence>
<dbReference type="Proteomes" id="UP000053257">
    <property type="component" value="Unassembled WGS sequence"/>
</dbReference>
<keyword evidence="7 12" id="KW-0175">Coiled coil</keyword>
<keyword evidence="9 11" id="KW-0472">Membrane</keyword>
<comment type="function">
    <text evidence="10">Component of the MICOS complex, a large protein complex of the mitochondrial inner membrane that plays crucial roles in the maintenance of crista junctions, inner membrane architecture, and formation of contact sites to the outer membrane. Plays a role in keeping cristae membranes connected to the inner boundary membrane. Also promotes protein import via the mitochondrial intermembrane space assembly (MIA) pathway.</text>
</comment>
<feature type="compositionally biased region" description="Pro residues" evidence="13">
    <location>
        <begin position="238"/>
        <end position="252"/>
    </location>
</feature>
<evidence type="ECO:0000256" key="5">
    <source>
        <dbReference type="ARBA" id="ARBA00022792"/>
    </source>
</evidence>
<feature type="coiled-coil region" evidence="12">
    <location>
        <begin position="321"/>
        <end position="356"/>
    </location>
</feature>
<dbReference type="GO" id="GO:0061617">
    <property type="term" value="C:MICOS complex"/>
    <property type="evidence" value="ECO:0007669"/>
    <property type="project" value="TreeGrafter"/>
</dbReference>
<evidence type="ECO:0000256" key="13">
    <source>
        <dbReference type="SAM" id="MobiDB-lite"/>
    </source>
</evidence>
<dbReference type="PANTHER" id="PTHR15415:SF7">
    <property type="entry name" value="MICOS COMPLEX SUBUNIT MIC60"/>
    <property type="match status" value="1"/>
</dbReference>
<evidence type="ECO:0000256" key="2">
    <source>
        <dbReference type="ARBA" id="ARBA00010877"/>
    </source>
</evidence>
<evidence type="ECO:0000256" key="1">
    <source>
        <dbReference type="ARBA" id="ARBA00004434"/>
    </source>
</evidence>
<reference evidence="14 15" key="1">
    <citation type="journal article" date="2014" name="PLoS Genet.">
        <title>Analysis of the Phlebiopsis gigantea genome, transcriptome and secretome provides insight into its pioneer colonization strategies of wood.</title>
        <authorList>
            <person name="Hori C."/>
            <person name="Ishida T."/>
            <person name="Igarashi K."/>
            <person name="Samejima M."/>
            <person name="Suzuki H."/>
            <person name="Master E."/>
            <person name="Ferreira P."/>
            <person name="Ruiz-Duenas F.J."/>
            <person name="Held B."/>
            <person name="Canessa P."/>
            <person name="Larrondo L.F."/>
            <person name="Schmoll M."/>
            <person name="Druzhinina I.S."/>
            <person name="Kubicek C.P."/>
            <person name="Gaskell J.A."/>
            <person name="Kersten P."/>
            <person name="St John F."/>
            <person name="Glasner J."/>
            <person name="Sabat G."/>
            <person name="Splinter BonDurant S."/>
            <person name="Syed K."/>
            <person name="Yadav J."/>
            <person name="Mgbeahuruike A.C."/>
            <person name="Kovalchuk A."/>
            <person name="Asiegbu F.O."/>
            <person name="Lackner G."/>
            <person name="Hoffmeister D."/>
            <person name="Rencoret J."/>
            <person name="Gutierrez A."/>
            <person name="Sun H."/>
            <person name="Lindquist E."/>
            <person name="Barry K."/>
            <person name="Riley R."/>
            <person name="Grigoriev I.V."/>
            <person name="Henrissat B."/>
            <person name="Kues U."/>
            <person name="Berka R.M."/>
            <person name="Martinez A.T."/>
            <person name="Covert S.F."/>
            <person name="Blanchette R.A."/>
            <person name="Cullen D."/>
        </authorList>
    </citation>
    <scope>NUCLEOTIDE SEQUENCE [LARGE SCALE GENOMIC DNA]</scope>
    <source>
        <strain evidence="14 15">11061_1 CR5-6</strain>
    </source>
</reference>
<dbReference type="EMBL" id="KN840454">
    <property type="protein sequence ID" value="KIP10515.1"/>
    <property type="molecule type" value="Genomic_DNA"/>
</dbReference>
<dbReference type="PANTHER" id="PTHR15415">
    <property type="entry name" value="MITOFILIN"/>
    <property type="match status" value="1"/>
</dbReference>
<keyword evidence="4 11" id="KW-0812">Transmembrane</keyword>
<dbReference type="HOGENOM" id="CLU_008024_1_1_1"/>
<dbReference type="GO" id="GO:0042407">
    <property type="term" value="P:cristae formation"/>
    <property type="evidence" value="ECO:0007669"/>
    <property type="project" value="TreeGrafter"/>
</dbReference>
<keyword evidence="5 11" id="KW-0999">Mitochondrion inner membrane</keyword>
<evidence type="ECO:0000256" key="9">
    <source>
        <dbReference type="ARBA" id="ARBA00023136"/>
    </source>
</evidence>
<keyword evidence="8 11" id="KW-0496">Mitochondrion</keyword>
<comment type="similarity">
    <text evidence="2 11">Belongs to the MICOS complex subunit Mic60 family.</text>
</comment>
<evidence type="ECO:0000256" key="7">
    <source>
        <dbReference type="ARBA" id="ARBA00023054"/>
    </source>
</evidence>
<feature type="compositionally biased region" description="Low complexity" evidence="13">
    <location>
        <begin position="253"/>
        <end position="268"/>
    </location>
</feature>
<evidence type="ECO:0000256" key="10">
    <source>
        <dbReference type="ARBA" id="ARBA00025571"/>
    </source>
</evidence>
<accession>A0A0C3SEH6</accession>
<dbReference type="OrthoDB" id="10261039at2759"/>
<dbReference type="InterPro" id="IPR019133">
    <property type="entry name" value="MIC60"/>
</dbReference>
<organism evidence="14 15">
    <name type="scientific">Phlebiopsis gigantea (strain 11061_1 CR5-6)</name>
    <name type="common">White-rot fungus</name>
    <name type="synonym">Peniophora gigantea</name>
    <dbReference type="NCBI Taxonomy" id="745531"/>
    <lineage>
        <taxon>Eukaryota</taxon>
        <taxon>Fungi</taxon>
        <taxon>Dikarya</taxon>
        <taxon>Basidiomycota</taxon>
        <taxon>Agaricomycotina</taxon>
        <taxon>Agaricomycetes</taxon>
        <taxon>Polyporales</taxon>
        <taxon>Phanerochaetaceae</taxon>
        <taxon>Phlebiopsis</taxon>
    </lineage>
</organism>
<keyword evidence="6 11" id="KW-1133">Transmembrane helix</keyword>
<feature type="region of interest" description="Disordered" evidence="13">
    <location>
        <begin position="188"/>
        <end position="277"/>
    </location>
</feature>
<evidence type="ECO:0000256" key="8">
    <source>
        <dbReference type="ARBA" id="ARBA00023128"/>
    </source>
</evidence>
<sequence length="656" mass="72291">MLRAARLIGSGRGAVRVPVRRRLATEASPATPAPKKKHIVRRFVLYSTGAVTAFYVGSAFVAFSVPQYHDFFIENVPLGTSFIQFTEDNEWDTLSVEKVIEASSRGIAYVQSLINSEQAGKVVEKAKDAAERTKEASRSVAKNVKTTVSKVTDELPRVSKKDVAVAKHQANEFSEGVEELVRRAEDAIAGKPVSKSDVQTTPTQPETAPQENTAAAAEASTSATKAKNVYNAPLPLGFEPPPGYTKPAPSKPPSTSKDATPAEGSAASPSPPPEPLPLVAPAVKEFAASEPMIAQLATVIDDLASYLNTNPAAANRARDVLDTAKVDLTQLAARIEQVKEQERQKLEITLDEQTREYTIKLLEMEMEAQDKLDSQEDGFRKFFEQEKQKFVQAYREKLNQELQTQSEIINERLKEEVIAQGIEMQRRWIREIKMRVEQERGGRLAKIDELSTSLKRLERIALDNSAYLDENLRIHALWSAIRAVSHAVDGPVRKPFRDELRVLRHIAAAREDTVVTTALDTLEATDVPDIGVEPLVDLTSWFTTSVAPRVANVALVPDQDGGLLSHLASHFLSAFTFKRQGLVPGEDVLSVLARAEHYMNEKDLDSAARELNQLTGTAKVLITDWLVAARRRLEVLQALEVVQTQATLASLLVSQD</sequence>